<sequence length="117" mass="13132">MLPLLVESPVGTGWECQGCGGIRHYPNPVVCGDHEFRAMEAESRISKWGGTAESTCGSSKEAHIEKSSHRDNPIVHVADLRKAHCVFPPCVRSDCSLDAMRDRRLMSKYRRRGIRRP</sequence>
<dbReference type="EMBL" id="JBBWWR010000006">
    <property type="protein sequence ID" value="KAK8965126.1"/>
    <property type="molecule type" value="Genomic_DNA"/>
</dbReference>
<evidence type="ECO:0000313" key="1">
    <source>
        <dbReference type="EMBL" id="KAK8965126.1"/>
    </source>
</evidence>
<accession>A0ABR2MMB6</accession>
<dbReference type="Proteomes" id="UP001412067">
    <property type="component" value="Unassembled WGS sequence"/>
</dbReference>
<organism evidence="1 2">
    <name type="scientific">Platanthera guangdongensis</name>
    <dbReference type="NCBI Taxonomy" id="2320717"/>
    <lineage>
        <taxon>Eukaryota</taxon>
        <taxon>Viridiplantae</taxon>
        <taxon>Streptophyta</taxon>
        <taxon>Embryophyta</taxon>
        <taxon>Tracheophyta</taxon>
        <taxon>Spermatophyta</taxon>
        <taxon>Magnoliopsida</taxon>
        <taxon>Liliopsida</taxon>
        <taxon>Asparagales</taxon>
        <taxon>Orchidaceae</taxon>
        <taxon>Orchidoideae</taxon>
        <taxon>Orchideae</taxon>
        <taxon>Orchidinae</taxon>
        <taxon>Platanthera</taxon>
    </lineage>
</organism>
<proteinExistence type="predicted"/>
<gene>
    <name evidence="1" type="ORF">KSP40_PGU017206</name>
</gene>
<reference evidence="1 2" key="1">
    <citation type="journal article" date="2022" name="Nat. Plants">
        <title>Genomes of leafy and leafless Platanthera orchids illuminate the evolution of mycoheterotrophy.</title>
        <authorList>
            <person name="Li M.H."/>
            <person name="Liu K.W."/>
            <person name="Li Z."/>
            <person name="Lu H.C."/>
            <person name="Ye Q.L."/>
            <person name="Zhang D."/>
            <person name="Wang J.Y."/>
            <person name="Li Y.F."/>
            <person name="Zhong Z.M."/>
            <person name="Liu X."/>
            <person name="Yu X."/>
            <person name="Liu D.K."/>
            <person name="Tu X.D."/>
            <person name="Liu B."/>
            <person name="Hao Y."/>
            <person name="Liao X.Y."/>
            <person name="Jiang Y.T."/>
            <person name="Sun W.H."/>
            <person name="Chen J."/>
            <person name="Chen Y.Q."/>
            <person name="Ai Y."/>
            <person name="Zhai J.W."/>
            <person name="Wu S.S."/>
            <person name="Zhou Z."/>
            <person name="Hsiao Y.Y."/>
            <person name="Wu W.L."/>
            <person name="Chen Y.Y."/>
            <person name="Lin Y.F."/>
            <person name="Hsu J.L."/>
            <person name="Li C.Y."/>
            <person name="Wang Z.W."/>
            <person name="Zhao X."/>
            <person name="Zhong W.Y."/>
            <person name="Ma X.K."/>
            <person name="Ma L."/>
            <person name="Huang J."/>
            <person name="Chen G.Z."/>
            <person name="Huang M.Z."/>
            <person name="Huang L."/>
            <person name="Peng D.H."/>
            <person name="Luo Y.B."/>
            <person name="Zou S.Q."/>
            <person name="Chen S.P."/>
            <person name="Lan S."/>
            <person name="Tsai W.C."/>
            <person name="Van de Peer Y."/>
            <person name="Liu Z.J."/>
        </authorList>
    </citation>
    <scope>NUCLEOTIDE SEQUENCE [LARGE SCALE GENOMIC DNA]</scope>
    <source>
        <strain evidence="1">Lor288</strain>
    </source>
</reference>
<evidence type="ECO:0000313" key="2">
    <source>
        <dbReference type="Proteomes" id="UP001412067"/>
    </source>
</evidence>
<comment type="caution">
    <text evidence="1">The sequence shown here is derived from an EMBL/GenBank/DDBJ whole genome shotgun (WGS) entry which is preliminary data.</text>
</comment>
<protein>
    <submittedName>
        <fullName evidence="1">Uncharacterized protein</fullName>
    </submittedName>
</protein>
<keyword evidence="2" id="KW-1185">Reference proteome</keyword>
<name>A0ABR2MMB6_9ASPA</name>